<evidence type="ECO:0000313" key="1">
    <source>
        <dbReference type="EnsemblMetazoa" id="OVOC2535.1"/>
    </source>
</evidence>
<protein>
    <submittedName>
        <fullName evidence="1">Uncharacterized protein</fullName>
    </submittedName>
</protein>
<evidence type="ECO:0000313" key="2">
    <source>
        <dbReference type="Proteomes" id="UP000024404"/>
    </source>
</evidence>
<accession>A0A8R1XS88</accession>
<dbReference type="Proteomes" id="UP000024404">
    <property type="component" value="Unassembled WGS sequence"/>
</dbReference>
<proteinExistence type="predicted"/>
<sequence length="66" mass="7283">METNCGKGIWTTEIAMKMSPITLPRLGIGRFEVGHVETMVDSGKNDDTGILLTIYYPADSTFTCVR</sequence>
<keyword evidence="2" id="KW-1185">Reference proteome</keyword>
<reference evidence="2" key="1">
    <citation type="submission" date="2013-10" db="EMBL/GenBank/DDBJ databases">
        <title>Genome sequencing of Onchocerca volvulus.</title>
        <authorList>
            <person name="Cotton J."/>
            <person name="Tsai J."/>
            <person name="Stanley E."/>
            <person name="Tracey A."/>
            <person name="Holroyd N."/>
            <person name="Lustigman S."/>
            <person name="Berriman M."/>
        </authorList>
    </citation>
    <scope>NUCLEOTIDE SEQUENCE</scope>
</reference>
<name>A0A8R1XS88_ONCVO</name>
<reference evidence="1" key="2">
    <citation type="submission" date="2022-06" db="UniProtKB">
        <authorList>
            <consortium name="EnsemblMetazoa"/>
        </authorList>
    </citation>
    <scope>IDENTIFICATION</scope>
</reference>
<organism evidence="1 2">
    <name type="scientific">Onchocerca volvulus</name>
    <dbReference type="NCBI Taxonomy" id="6282"/>
    <lineage>
        <taxon>Eukaryota</taxon>
        <taxon>Metazoa</taxon>
        <taxon>Ecdysozoa</taxon>
        <taxon>Nematoda</taxon>
        <taxon>Chromadorea</taxon>
        <taxon>Rhabditida</taxon>
        <taxon>Spirurina</taxon>
        <taxon>Spiruromorpha</taxon>
        <taxon>Filarioidea</taxon>
        <taxon>Onchocercidae</taxon>
        <taxon>Onchocerca</taxon>
    </lineage>
</organism>
<dbReference type="AlphaFoldDB" id="A0A8R1XS88"/>
<dbReference type="EMBL" id="CMVM020000074">
    <property type="status" value="NOT_ANNOTATED_CDS"/>
    <property type="molecule type" value="Genomic_DNA"/>
</dbReference>
<dbReference type="EnsemblMetazoa" id="OVOC2535.1">
    <property type="protein sequence ID" value="OVOC2535.1"/>
    <property type="gene ID" value="WBGene00239344"/>
</dbReference>